<dbReference type="EMBL" id="VCQV01000039">
    <property type="protein sequence ID" value="TWP33572.1"/>
    <property type="molecule type" value="Genomic_DNA"/>
</dbReference>
<comment type="caution">
    <text evidence="3">The sequence shown here is derived from an EMBL/GenBank/DDBJ whole genome shotgun (WGS) entry which is preliminary data.</text>
</comment>
<feature type="transmembrane region" description="Helical" evidence="2">
    <location>
        <begin position="39"/>
        <end position="58"/>
    </location>
</feature>
<dbReference type="Proteomes" id="UP000320244">
    <property type="component" value="Unassembled WGS sequence"/>
</dbReference>
<evidence type="ECO:0000256" key="2">
    <source>
        <dbReference type="SAM" id="Phobius"/>
    </source>
</evidence>
<gene>
    <name evidence="3" type="ORF">FGL98_20760</name>
</gene>
<feature type="region of interest" description="Disordered" evidence="1">
    <location>
        <begin position="68"/>
        <end position="92"/>
    </location>
</feature>
<protein>
    <submittedName>
        <fullName evidence="3">Uncharacterized protein</fullName>
    </submittedName>
</protein>
<proteinExistence type="predicted"/>
<accession>A0A563DUI0</accession>
<feature type="transmembrane region" description="Helical" evidence="2">
    <location>
        <begin position="12"/>
        <end position="33"/>
    </location>
</feature>
<organism evidence="3 4">
    <name type="scientific">Leekyejoonella antrihumi</name>
    <dbReference type="NCBI Taxonomy" id="1660198"/>
    <lineage>
        <taxon>Bacteria</taxon>
        <taxon>Bacillati</taxon>
        <taxon>Actinomycetota</taxon>
        <taxon>Actinomycetes</taxon>
        <taxon>Micrococcales</taxon>
        <taxon>Dermacoccaceae</taxon>
        <taxon>Leekyejoonella</taxon>
    </lineage>
</organism>
<keyword evidence="2" id="KW-0812">Transmembrane</keyword>
<sequence length="92" mass="9217">MAESHDDHGHSVAAWTAVATIIVAAVLIAIGVAWGLPAFWIPGIVLVVLGMAAGKILAMAGFGSEPIAAPPAPQHGPSDDDGPRSTPQTASN</sequence>
<evidence type="ECO:0000256" key="1">
    <source>
        <dbReference type="SAM" id="MobiDB-lite"/>
    </source>
</evidence>
<dbReference type="NCBIfam" id="NF041681">
    <property type="entry name" value="HGxxPAAW"/>
    <property type="match status" value="1"/>
</dbReference>
<dbReference type="AlphaFoldDB" id="A0A563DUI0"/>
<dbReference type="RefSeq" id="WP_146320089.1">
    <property type="nucleotide sequence ID" value="NZ_VCQV01000039.1"/>
</dbReference>
<keyword evidence="2" id="KW-1133">Transmembrane helix</keyword>
<evidence type="ECO:0000313" key="4">
    <source>
        <dbReference type="Proteomes" id="UP000320244"/>
    </source>
</evidence>
<reference evidence="3 4" key="2">
    <citation type="submission" date="2019-08" db="EMBL/GenBank/DDBJ databases">
        <title>Jejuicoccus antrihumi gen. nov., sp. nov., a new member of the family Dermacoccaceae isolated from a cave.</title>
        <authorList>
            <person name="Schumann P."/>
            <person name="Kim I.S."/>
        </authorList>
    </citation>
    <scope>NUCLEOTIDE SEQUENCE [LARGE SCALE GENOMIC DNA]</scope>
    <source>
        <strain evidence="3 4">C5-26</strain>
    </source>
</reference>
<evidence type="ECO:0000313" key="3">
    <source>
        <dbReference type="EMBL" id="TWP33572.1"/>
    </source>
</evidence>
<keyword evidence="4" id="KW-1185">Reference proteome</keyword>
<keyword evidence="2" id="KW-0472">Membrane</keyword>
<reference evidence="3 4" key="1">
    <citation type="submission" date="2019-05" db="EMBL/GenBank/DDBJ databases">
        <authorList>
            <person name="Lee S.D."/>
        </authorList>
    </citation>
    <scope>NUCLEOTIDE SEQUENCE [LARGE SCALE GENOMIC DNA]</scope>
    <source>
        <strain evidence="3 4">C5-26</strain>
    </source>
</reference>
<name>A0A563DUI0_9MICO</name>